<dbReference type="PANTHER" id="PTHR39069:SF8">
    <property type="entry name" value="FI17111P1"/>
    <property type="match status" value="1"/>
</dbReference>
<comment type="caution">
    <text evidence="4">The sequence shown here is derived from an EMBL/GenBank/DDBJ whole genome shotgun (WGS) entry which is preliminary data.</text>
</comment>
<dbReference type="PROSITE" id="PS50940">
    <property type="entry name" value="CHIT_BIND_II"/>
    <property type="match status" value="1"/>
</dbReference>
<dbReference type="Gene3D" id="2.170.140.10">
    <property type="entry name" value="Chitin binding domain"/>
    <property type="match status" value="1"/>
</dbReference>
<feature type="compositionally biased region" description="Acidic residues" evidence="1">
    <location>
        <begin position="432"/>
        <end position="446"/>
    </location>
</feature>
<evidence type="ECO:0000256" key="2">
    <source>
        <dbReference type="SAM" id="SignalP"/>
    </source>
</evidence>
<dbReference type="PANTHER" id="PTHR39069">
    <property type="entry name" value="ECDYSONE-INDUCIBLE GENE E1, ISOFORM A"/>
    <property type="match status" value="1"/>
</dbReference>
<sequence>MKPLKYSFFITTVTFLSFILLLGKVTGLKTDNFGTTPIGFPCTNTVECVGEPGVSSECRNNICLCKSGYLPSYGLDNCLPIVNLIGGECEESQQCQQGTPGRLSECVSEQRKSSCQCTSDGVNELCAHVCLQKAETVGDPCEVDIQCTANLGELSECSSGICACLPDAKPLPPGNNSCVPAKDGEVPIGNPCRFSTECVGSSSFTSECTVSGRCSCKPGFVVNFLMNQCLPIVNKLGGTCVESQQCQQGTPGTFSTCSKSNFKPNINGSICNCTSNAVNSPGGNECYTEAKLVGDSCIIHEQCISKLGPSQCIENQTAFVLLCLGAFAGVCLAQEGVYPECPATGTTQIAHPNCTIFIVCIEGRGTEIVCSLGLYYNPATTLCDFPFNVPECIEGTRAPLPPTTTRPTTPITEDPTDPTDDLTSTLVPTGEPTEEPPTEEPTEAPEEPTTTNTN</sequence>
<proteinExistence type="predicted"/>
<feature type="chain" id="PRO_5047047584" description="Chitin-binding type-2 domain-containing protein" evidence="2">
    <location>
        <begin position="28"/>
        <end position="454"/>
    </location>
</feature>
<feature type="signal peptide" evidence="2">
    <location>
        <begin position="1"/>
        <end position="27"/>
    </location>
</feature>
<name>A0ABP1RLV5_9HEXA</name>
<dbReference type="EMBL" id="CAXLJM020000082">
    <property type="protein sequence ID" value="CAL8130445.1"/>
    <property type="molecule type" value="Genomic_DNA"/>
</dbReference>
<dbReference type="SUPFAM" id="SSF57625">
    <property type="entry name" value="Invertebrate chitin-binding proteins"/>
    <property type="match status" value="1"/>
</dbReference>
<evidence type="ECO:0000259" key="3">
    <source>
        <dbReference type="PROSITE" id="PS50940"/>
    </source>
</evidence>
<gene>
    <name evidence="4" type="ORF">ODALV1_LOCUS23727</name>
</gene>
<accession>A0ABP1RLV5</accession>
<dbReference type="Pfam" id="PF01607">
    <property type="entry name" value="CBM_14"/>
    <property type="match status" value="1"/>
</dbReference>
<evidence type="ECO:0000313" key="5">
    <source>
        <dbReference type="Proteomes" id="UP001642540"/>
    </source>
</evidence>
<feature type="domain" description="Chitin-binding type-2" evidence="3">
    <location>
        <begin position="338"/>
        <end position="394"/>
    </location>
</feature>
<evidence type="ECO:0000313" key="4">
    <source>
        <dbReference type="EMBL" id="CAL8130445.1"/>
    </source>
</evidence>
<protein>
    <recommendedName>
        <fullName evidence="3">Chitin-binding type-2 domain-containing protein</fullName>
    </recommendedName>
</protein>
<dbReference type="SMART" id="SM00494">
    <property type="entry name" value="ChtBD2"/>
    <property type="match status" value="1"/>
</dbReference>
<keyword evidence="5" id="KW-1185">Reference proteome</keyword>
<keyword evidence="2" id="KW-0732">Signal</keyword>
<feature type="compositionally biased region" description="Low complexity" evidence="1">
    <location>
        <begin position="421"/>
        <end position="431"/>
    </location>
</feature>
<evidence type="ECO:0000256" key="1">
    <source>
        <dbReference type="SAM" id="MobiDB-lite"/>
    </source>
</evidence>
<dbReference type="InterPro" id="IPR036508">
    <property type="entry name" value="Chitin-bd_dom_sf"/>
</dbReference>
<organism evidence="4 5">
    <name type="scientific">Orchesella dallaii</name>
    <dbReference type="NCBI Taxonomy" id="48710"/>
    <lineage>
        <taxon>Eukaryota</taxon>
        <taxon>Metazoa</taxon>
        <taxon>Ecdysozoa</taxon>
        <taxon>Arthropoda</taxon>
        <taxon>Hexapoda</taxon>
        <taxon>Collembola</taxon>
        <taxon>Entomobryomorpha</taxon>
        <taxon>Entomobryoidea</taxon>
        <taxon>Orchesellidae</taxon>
        <taxon>Orchesellinae</taxon>
        <taxon>Orchesella</taxon>
    </lineage>
</organism>
<dbReference type="InterPro" id="IPR002557">
    <property type="entry name" value="Chitin-bd_dom"/>
</dbReference>
<feature type="region of interest" description="Disordered" evidence="1">
    <location>
        <begin position="396"/>
        <end position="454"/>
    </location>
</feature>
<reference evidence="4 5" key="1">
    <citation type="submission" date="2024-08" db="EMBL/GenBank/DDBJ databases">
        <authorList>
            <person name="Cucini C."/>
            <person name="Frati F."/>
        </authorList>
    </citation>
    <scope>NUCLEOTIDE SEQUENCE [LARGE SCALE GENOMIC DNA]</scope>
</reference>
<dbReference type="Proteomes" id="UP001642540">
    <property type="component" value="Unassembled WGS sequence"/>
</dbReference>